<evidence type="ECO:0000313" key="1">
    <source>
        <dbReference type="EMBL" id="WAQ87786.1"/>
    </source>
</evidence>
<name>A0ABY7CR92_9BASI</name>
<proteinExistence type="predicted"/>
<evidence type="ECO:0000313" key="2">
    <source>
        <dbReference type="Proteomes" id="UP001164743"/>
    </source>
</evidence>
<accession>A0ABY7CR92</accession>
<dbReference type="RefSeq" id="XP_053023341.1">
    <property type="nucleotide sequence ID" value="XM_053172148.1"/>
</dbReference>
<sequence length="59" mass="6237">MIQVYRGRGGCPALGLCDSAAGLELGTAGGFGQIGVMRKHEKSGLRKTRSSRAMWTLQA</sequence>
<organism evidence="1 2">
    <name type="scientific">Puccinia triticina</name>
    <dbReference type="NCBI Taxonomy" id="208348"/>
    <lineage>
        <taxon>Eukaryota</taxon>
        <taxon>Fungi</taxon>
        <taxon>Dikarya</taxon>
        <taxon>Basidiomycota</taxon>
        <taxon>Pucciniomycotina</taxon>
        <taxon>Pucciniomycetes</taxon>
        <taxon>Pucciniales</taxon>
        <taxon>Pucciniaceae</taxon>
        <taxon>Puccinia</taxon>
    </lineage>
</organism>
<reference evidence="1" key="1">
    <citation type="submission" date="2022-10" db="EMBL/GenBank/DDBJ databases">
        <title>Puccinia triticina Genome sequencing and assembly.</title>
        <authorList>
            <person name="Li C."/>
        </authorList>
    </citation>
    <scope>NUCLEOTIDE SEQUENCE</scope>
    <source>
        <strain evidence="1">Pt15</strain>
    </source>
</reference>
<dbReference type="EMBL" id="CP110428">
    <property type="protein sequence ID" value="WAQ87786.1"/>
    <property type="molecule type" value="Genomic_DNA"/>
</dbReference>
<gene>
    <name evidence="1" type="ORF">PtA15_8A692</name>
</gene>
<keyword evidence="2" id="KW-1185">Reference proteome</keyword>
<protein>
    <submittedName>
        <fullName evidence="1">Uncharacterized protein</fullName>
    </submittedName>
</protein>
<dbReference type="GeneID" id="77813043"/>
<dbReference type="Proteomes" id="UP001164743">
    <property type="component" value="Chromosome 8A"/>
</dbReference>